<feature type="transmembrane region" description="Helical" evidence="8">
    <location>
        <begin position="90"/>
        <end position="107"/>
    </location>
</feature>
<keyword evidence="4 8" id="KW-0812">Transmembrane</keyword>
<gene>
    <name evidence="9" type="ORF">DVA86_01030</name>
</gene>
<evidence type="ECO:0000313" key="9">
    <source>
        <dbReference type="EMBL" id="AXK31436.1"/>
    </source>
</evidence>
<keyword evidence="10" id="KW-1185">Reference proteome</keyword>
<feature type="transmembrane region" description="Helical" evidence="8">
    <location>
        <begin position="437"/>
        <end position="456"/>
    </location>
</feature>
<dbReference type="Gene3D" id="1.20.1250.20">
    <property type="entry name" value="MFS general substrate transporter like domains"/>
    <property type="match status" value="2"/>
</dbReference>
<dbReference type="GO" id="GO:0022857">
    <property type="term" value="F:transmembrane transporter activity"/>
    <property type="evidence" value="ECO:0007669"/>
    <property type="project" value="InterPro"/>
</dbReference>
<reference evidence="9 10" key="1">
    <citation type="submission" date="2018-07" db="EMBL/GenBank/DDBJ databases">
        <title>Draft genome of the type strain Streptomyces armeniacus ATCC 15676.</title>
        <authorList>
            <person name="Labana P."/>
            <person name="Gosse J.T."/>
            <person name="Boddy C.N."/>
        </authorList>
    </citation>
    <scope>NUCLEOTIDE SEQUENCE [LARGE SCALE GENOMIC DNA]</scope>
    <source>
        <strain evidence="9 10">ATCC 15676</strain>
    </source>
</reference>
<evidence type="ECO:0000256" key="2">
    <source>
        <dbReference type="ARBA" id="ARBA00008335"/>
    </source>
</evidence>
<feature type="transmembrane region" description="Helical" evidence="8">
    <location>
        <begin position="154"/>
        <end position="171"/>
    </location>
</feature>
<dbReference type="Proteomes" id="UP000254425">
    <property type="component" value="Chromosome"/>
</dbReference>
<dbReference type="GO" id="GO:0012505">
    <property type="term" value="C:endomembrane system"/>
    <property type="evidence" value="ECO:0007669"/>
    <property type="project" value="UniProtKB-SubCell"/>
</dbReference>
<comment type="similarity">
    <text evidence="2">Belongs to the major facilitator superfamily.</text>
</comment>
<dbReference type="Pfam" id="PF07690">
    <property type="entry name" value="MFS_1"/>
    <property type="match status" value="2"/>
</dbReference>
<feature type="region of interest" description="Disordered" evidence="7">
    <location>
        <begin position="194"/>
        <end position="268"/>
    </location>
</feature>
<evidence type="ECO:0000256" key="3">
    <source>
        <dbReference type="ARBA" id="ARBA00022448"/>
    </source>
</evidence>
<dbReference type="PANTHER" id="PTHR23514">
    <property type="entry name" value="BYPASS OF STOP CODON PROTEIN 6"/>
    <property type="match status" value="1"/>
</dbReference>
<feature type="transmembrane region" description="Helical" evidence="8">
    <location>
        <begin position="311"/>
        <end position="330"/>
    </location>
</feature>
<dbReference type="RefSeq" id="WP_208874948.1">
    <property type="nucleotide sequence ID" value="NZ_CP031320.1"/>
</dbReference>
<sequence length="459" mass="46269">MPLAVLACLAYVSMALPDSVMGIVWPAMRTDLHQPLGALGLLLPFGLGAAVLSSSMTGRILARTHIGGLLAGSTALSAAAILGYSLAPSLWAVIAATVLLGLANGAVDGGLNAHAARHFGARHLTWMHASYGLGAVAGPAIATAALSAGVHWRWTYALIAAVQTALAYAFVRSAHRWADGLRTDALHTDALHTDASRTDASRTDASRTDASRTDASRTGASCTDASPADASVDGPRREGPRPDAPPAETRAARAKARTARTERTVRGGPRSGALRAALSTVVFFLQTGIEASASLWMYVFLTTGHGVSPGAAGVAVSAYWATMFAGRVVLGPVAERVGAAPVLAAAVTGIAAGAALTAVPVPGPPYLALCGLLILGLASAPAFPLLVLTTAGRAGPERADRTVGLRVAASKVGIAALPSGTGLLIQEYGPTALGPALLAPALVLAAAYAALVRPVARSA</sequence>
<dbReference type="KEGG" id="sarm:DVA86_01030"/>
<evidence type="ECO:0000256" key="6">
    <source>
        <dbReference type="ARBA" id="ARBA00023136"/>
    </source>
</evidence>
<evidence type="ECO:0000256" key="5">
    <source>
        <dbReference type="ARBA" id="ARBA00022989"/>
    </source>
</evidence>
<evidence type="ECO:0000256" key="1">
    <source>
        <dbReference type="ARBA" id="ARBA00004127"/>
    </source>
</evidence>
<name>A0A345XIH0_9ACTN</name>
<feature type="transmembrane region" description="Helical" evidence="8">
    <location>
        <begin position="366"/>
        <end position="391"/>
    </location>
</feature>
<dbReference type="InterPro" id="IPR011701">
    <property type="entry name" value="MFS"/>
</dbReference>
<dbReference type="InterPro" id="IPR036259">
    <property type="entry name" value="MFS_trans_sf"/>
</dbReference>
<protein>
    <submittedName>
        <fullName evidence="9">MFS transporter</fullName>
    </submittedName>
</protein>
<comment type="subcellular location">
    <subcellularLocation>
        <location evidence="1">Endomembrane system</location>
        <topology evidence="1">Multi-pass membrane protein</topology>
    </subcellularLocation>
</comment>
<dbReference type="GO" id="GO:0016020">
    <property type="term" value="C:membrane"/>
    <property type="evidence" value="ECO:0007669"/>
    <property type="project" value="TreeGrafter"/>
</dbReference>
<evidence type="ECO:0000256" key="4">
    <source>
        <dbReference type="ARBA" id="ARBA00022692"/>
    </source>
</evidence>
<organism evidence="9 10">
    <name type="scientific">Streptomyces armeniacus</name>
    <dbReference type="NCBI Taxonomy" id="83291"/>
    <lineage>
        <taxon>Bacteria</taxon>
        <taxon>Bacillati</taxon>
        <taxon>Actinomycetota</taxon>
        <taxon>Actinomycetes</taxon>
        <taxon>Kitasatosporales</taxon>
        <taxon>Streptomycetaceae</taxon>
        <taxon>Streptomyces</taxon>
    </lineage>
</organism>
<feature type="transmembrane region" description="Helical" evidence="8">
    <location>
        <begin position="128"/>
        <end position="148"/>
    </location>
</feature>
<accession>A0A345XIH0</accession>
<feature type="transmembrane region" description="Helical" evidence="8">
    <location>
        <begin position="403"/>
        <end position="425"/>
    </location>
</feature>
<feature type="transmembrane region" description="Helical" evidence="8">
    <location>
        <begin position="32"/>
        <end position="52"/>
    </location>
</feature>
<feature type="transmembrane region" description="Helical" evidence="8">
    <location>
        <begin position="342"/>
        <end position="360"/>
    </location>
</feature>
<dbReference type="PANTHER" id="PTHR23514:SF3">
    <property type="entry name" value="BYPASS OF STOP CODON PROTEIN 6"/>
    <property type="match status" value="1"/>
</dbReference>
<feature type="compositionally biased region" description="Basic and acidic residues" evidence="7">
    <location>
        <begin position="194"/>
        <end position="215"/>
    </location>
</feature>
<dbReference type="SUPFAM" id="SSF103473">
    <property type="entry name" value="MFS general substrate transporter"/>
    <property type="match status" value="1"/>
</dbReference>
<dbReference type="EMBL" id="CP031320">
    <property type="protein sequence ID" value="AXK31436.1"/>
    <property type="molecule type" value="Genomic_DNA"/>
</dbReference>
<feature type="transmembrane region" description="Helical" evidence="8">
    <location>
        <begin position="276"/>
        <end position="299"/>
    </location>
</feature>
<proteinExistence type="inferred from homology"/>
<evidence type="ECO:0000256" key="7">
    <source>
        <dbReference type="SAM" id="MobiDB-lite"/>
    </source>
</evidence>
<keyword evidence="3" id="KW-0813">Transport</keyword>
<dbReference type="InterPro" id="IPR051788">
    <property type="entry name" value="MFS_Transporter"/>
</dbReference>
<keyword evidence="6 8" id="KW-0472">Membrane</keyword>
<dbReference type="AlphaFoldDB" id="A0A345XIH0"/>
<feature type="transmembrane region" description="Helical" evidence="8">
    <location>
        <begin position="64"/>
        <end position="84"/>
    </location>
</feature>
<evidence type="ECO:0000313" key="10">
    <source>
        <dbReference type="Proteomes" id="UP000254425"/>
    </source>
</evidence>
<keyword evidence="5 8" id="KW-1133">Transmembrane helix</keyword>
<evidence type="ECO:0000256" key="8">
    <source>
        <dbReference type="SAM" id="Phobius"/>
    </source>
</evidence>